<feature type="compositionally biased region" description="Low complexity" evidence="1">
    <location>
        <begin position="902"/>
        <end position="932"/>
    </location>
</feature>
<protein>
    <submittedName>
        <fullName evidence="4">Glucodextranase DOMON-like domain-containing protein</fullName>
    </submittedName>
</protein>
<dbReference type="SUPFAM" id="SSF50998">
    <property type="entry name" value="Quinoprotein alcohol dehydrogenase-like"/>
    <property type="match status" value="1"/>
</dbReference>
<keyword evidence="2" id="KW-0812">Transmembrane</keyword>
<dbReference type="SUPFAM" id="SSF49344">
    <property type="entry name" value="CBD9-like"/>
    <property type="match status" value="2"/>
</dbReference>
<dbReference type="CDD" id="cd09626">
    <property type="entry name" value="DOMON_glucodextranase_like"/>
    <property type="match status" value="2"/>
</dbReference>
<evidence type="ECO:0000256" key="2">
    <source>
        <dbReference type="SAM" id="Phobius"/>
    </source>
</evidence>
<proteinExistence type="predicted"/>
<accession>A0AAE4NTZ0</accession>
<dbReference type="AlphaFoldDB" id="A0AAE4NTZ0"/>
<dbReference type="PANTHER" id="PTHR42754">
    <property type="entry name" value="ENDOGLUCANASE"/>
    <property type="match status" value="1"/>
</dbReference>
<feature type="compositionally biased region" description="Basic and acidic residues" evidence="1">
    <location>
        <begin position="960"/>
        <end position="982"/>
    </location>
</feature>
<dbReference type="Pfam" id="PF09985">
    <property type="entry name" value="Glucodextran_C"/>
    <property type="match status" value="2"/>
</dbReference>
<dbReference type="PANTHER" id="PTHR42754:SF1">
    <property type="entry name" value="LIPOPROTEIN"/>
    <property type="match status" value="1"/>
</dbReference>
<evidence type="ECO:0000313" key="5">
    <source>
        <dbReference type="Proteomes" id="UP001245683"/>
    </source>
</evidence>
<dbReference type="NCBIfam" id="TIGR04288">
    <property type="entry name" value="CGP_CTERM"/>
    <property type="match status" value="1"/>
</dbReference>
<feature type="domain" description="Glucodextranase-like C-terminal" evidence="3">
    <location>
        <begin position="419"/>
        <end position="645"/>
    </location>
</feature>
<feature type="domain" description="Glucodextranase-like C-terminal" evidence="3">
    <location>
        <begin position="660"/>
        <end position="882"/>
    </location>
</feature>
<organism evidence="4 5">
    <name type="scientific">Thermococcus waiotapuensis</name>
    <dbReference type="NCBI Taxonomy" id="90909"/>
    <lineage>
        <taxon>Archaea</taxon>
        <taxon>Methanobacteriati</taxon>
        <taxon>Methanobacteriota</taxon>
        <taxon>Thermococci</taxon>
        <taxon>Thermococcales</taxon>
        <taxon>Thermococcaceae</taxon>
        <taxon>Thermococcus</taxon>
    </lineage>
</organism>
<keyword evidence="2" id="KW-0472">Membrane</keyword>
<dbReference type="Proteomes" id="UP001245683">
    <property type="component" value="Unassembled WGS sequence"/>
</dbReference>
<keyword evidence="2" id="KW-1133">Transmembrane helix</keyword>
<gene>
    <name evidence="4" type="ORF">RBI02_07075</name>
</gene>
<comment type="caution">
    <text evidence="4">The sequence shown here is derived from an EMBL/GenBank/DDBJ whole genome shotgun (WGS) entry which is preliminary data.</text>
</comment>
<dbReference type="RefSeq" id="WP_315342465.1">
    <property type="nucleotide sequence ID" value="NZ_JAVDZE010000003.1"/>
</dbReference>
<feature type="transmembrane region" description="Helical" evidence="2">
    <location>
        <begin position="986"/>
        <end position="1006"/>
    </location>
</feature>
<evidence type="ECO:0000313" key="4">
    <source>
        <dbReference type="EMBL" id="MDV3104293.1"/>
    </source>
</evidence>
<evidence type="ECO:0000259" key="3">
    <source>
        <dbReference type="Pfam" id="PF09985"/>
    </source>
</evidence>
<dbReference type="InterPro" id="IPR011047">
    <property type="entry name" value="Quinoprotein_ADH-like_sf"/>
</dbReference>
<keyword evidence="5" id="KW-1185">Reference proteome</keyword>
<dbReference type="EMBL" id="JAVDZE010000003">
    <property type="protein sequence ID" value="MDV3104293.1"/>
    <property type="molecule type" value="Genomic_DNA"/>
</dbReference>
<dbReference type="InterPro" id="IPR027552">
    <property type="entry name" value="CGP_CTERM"/>
</dbReference>
<feature type="region of interest" description="Disordered" evidence="1">
    <location>
        <begin position="894"/>
        <end position="932"/>
    </location>
</feature>
<evidence type="ECO:0000256" key="1">
    <source>
        <dbReference type="SAM" id="MobiDB-lite"/>
    </source>
</evidence>
<name>A0AAE4NTZ0_9EURY</name>
<feature type="region of interest" description="Disordered" evidence="1">
    <location>
        <begin position="958"/>
        <end position="987"/>
    </location>
</feature>
<dbReference type="InterPro" id="IPR019248">
    <property type="entry name" value="Glucodextran_C"/>
</dbReference>
<dbReference type="Gene3D" id="2.60.40.1190">
    <property type="match status" value="2"/>
</dbReference>
<reference evidence="4 5" key="1">
    <citation type="submission" date="2023-08" db="EMBL/GenBank/DDBJ databases">
        <title>Draft genome sequence of Thermococcus waiotapuensis WT1T, a thermophilic sulphur-dependent archaeon from order Thermococcales.</title>
        <authorList>
            <person name="Manners S.H."/>
            <person name="Carere C.R."/>
            <person name="Dhami M.K."/>
            <person name="Dobson R.C.J."/>
            <person name="Stott M.B."/>
        </authorList>
    </citation>
    <scope>NUCLEOTIDE SEQUENCE [LARGE SCALE GENOMIC DNA]</scope>
    <source>
        <strain evidence="4 5">WT1</strain>
    </source>
</reference>
<sequence>MGHKRKALYSAAMVLLLLGGLFGFIKPGAATPEAGSFWVATYQAESGSIASITYGSSGAVLVGSIAGAGVESSNAWIAKISDDGSLVWQKAAVGGQVLSDVEINGTNYVAVGRYNNTNAWIVKFDENGNVVWQKAIGGAEDTQAVAVSGNSFVGSYNGRPWIVIFDENGSVVWEKTLNGDGNYSFADVVMDVYKGYKYYYVVGWTNGTNVTQNDAWIVKFRGDGKVVYWQKGIAGSGDEKATSAIMIPGGVLVSIVTDNGTILAKFHYFGNFTWAKFYPDVRINKLINTGYDVVAVGELSGKGFAMRTDYNGSVIKAVTYETDEMGVFNAVAFDANTNATLIGGRLDGQAFAIRAPLEDLTVPSCGIVKDVAITPEDVNLTIVDTSLTLGNVNSTVVDTSVDFVETTARFTKYMPPKLVASVADVVGDDYGPGTYTYPTNPVFNQTGLFDITGTEIYETASDYVLKVHFANLGGNPWGGWNGFSLQIVEAYFDFKEGGNTSAIKLAENGPGANVDLDRPWDVAVRVTGWTSKLVLPNMSTINIEASADTETNVITIKIPKEYLNVTPDTYFAVIAGSQDGFGIDDWRSVEVQAAEWRIGGGDPDAIIAGVAPRVMDLLAPAGFKPTQEEQLQSYNTEAETRATVVMLPISEFMPGIYKEIASVADVVGDDYGPGTYTYPTNPVFNQTGLFDIIGVTLYEGSNEYILQVHFANLGGNPWGGWNGFSLQIVEAYFDFKDGGNTTAIKLAENGPGANVNLDRPWDVAIRVTGWTSKLVLPNMSTIDINATANLTTNTIIITIPKEYLNVTPDTYFAVIAGSQDGFGIDDWRSVEVQAAEWRIGGGDADAIIAGVAPRVMDLLAPAGFRPTQEEQLTSYNASETNPERATIVMIPLIPTPGGGGETPTTTTNTTATSTETTTPTTTTTAPTSTPVTVTKTVTKTETMTKTVTDTMTETFTHTTTKTETKTETMTKTETTTKTETKTETTGGGGICGPATIIGLTAVPLLLRKRR</sequence>